<dbReference type="GeneTree" id="ENSGT00390000013867"/>
<dbReference type="PANTHER" id="PTHR11373:SF4">
    <property type="entry name" value="DEOXYNUCLEOSIDE TRIPHOSPHATE TRIPHOSPHOHYDROLASE SAMHD1"/>
    <property type="match status" value="1"/>
</dbReference>
<keyword evidence="4" id="KW-1185">Reference proteome</keyword>
<dbReference type="InterPro" id="IPR003607">
    <property type="entry name" value="HD/PDEase_dom"/>
</dbReference>
<evidence type="ECO:0000259" key="2">
    <source>
        <dbReference type="Pfam" id="PF01966"/>
    </source>
</evidence>
<feature type="domain" description="HD" evidence="2">
    <location>
        <begin position="76"/>
        <end position="140"/>
    </location>
</feature>
<evidence type="ECO:0000256" key="1">
    <source>
        <dbReference type="ARBA" id="ARBA00005776"/>
    </source>
</evidence>
<dbReference type="InterPro" id="IPR050135">
    <property type="entry name" value="dGTPase-like"/>
</dbReference>
<dbReference type="Proteomes" id="UP000265080">
    <property type="component" value="Chromosome 8"/>
</dbReference>
<dbReference type="OMA" id="HEDIAIC"/>
<dbReference type="Gene3D" id="3.30.70.2760">
    <property type="match status" value="1"/>
</dbReference>
<dbReference type="AlphaFoldDB" id="A0A3P8SD89"/>
<reference evidence="3" key="2">
    <citation type="submission" date="2025-08" db="UniProtKB">
        <authorList>
            <consortium name="Ensembl"/>
        </authorList>
    </citation>
    <scope>IDENTIFICATION</scope>
</reference>
<dbReference type="Ensembl" id="ENSAPET00000010887.1">
    <property type="protein sequence ID" value="ENSAPEP00000010598.1"/>
    <property type="gene ID" value="ENSAPEG00000007552.1"/>
</dbReference>
<evidence type="ECO:0000313" key="4">
    <source>
        <dbReference type="Proteomes" id="UP000265080"/>
    </source>
</evidence>
<dbReference type="SUPFAM" id="SSF109604">
    <property type="entry name" value="HD-domain/PDEase-like"/>
    <property type="match status" value="1"/>
</dbReference>
<dbReference type="InterPro" id="IPR006674">
    <property type="entry name" value="HD_domain"/>
</dbReference>
<dbReference type="GO" id="GO:0045088">
    <property type="term" value="P:regulation of innate immune response"/>
    <property type="evidence" value="ECO:0007669"/>
    <property type="project" value="TreeGrafter"/>
</dbReference>
<dbReference type="GO" id="GO:0051607">
    <property type="term" value="P:defense response to virus"/>
    <property type="evidence" value="ECO:0007669"/>
    <property type="project" value="TreeGrafter"/>
</dbReference>
<proteinExistence type="inferred from homology"/>
<comment type="similarity">
    <text evidence="1">Belongs to the SAMHD1 family.</text>
</comment>
<dbReference type="GO" id="GO:0006203">
    <property type="term" value="P:dGTP catabolic process"/>
    <property type="evidence" value="ECO:0007669"/>
    <property type="project" value="TreeGrafter"/>
</dbReference>
<name>A0A3P8SD89_AMPPE</name>
<dbReference type="Pfam" id="PF01966">
    <property type="entry name" value="HD"/>
    <property type="match status" value="1"/>
</dbReference>
<protein>
    <recommendedName>
        <fullName evidence="2">HD domain-containing protein</fullName>
    </recommendedName>
</protein>
<reference evidence="3 4" key="1">
    <citation type="submission" date="2018-03" db="EMBL/GenBank/DDBJ databases">
        <title>Finding Nemo's genes: A chromosome-scale reference assembly of the genome of the orange clownfish Amphiprion percula.</title>
        <authorList>
            <person name="Lehmann R."/>
        </authorList>
    </citation>
    <scope>NUCLEOTIDE SEQUENCE</scope>
</reference>
<dbReference type="PANTHER" id="PTHR11373">
    <property type="entry name" value="DEOXYNUCLEOSIDE TRIPHOSPHATE TRIPHOSPHOHYDROLASE"/>
    <property type="match status" value="1"/>
</dbReference>
<dbReference type="Gene3D" id="1.10.3210.10">
    <property type="entry name" value="Hypothetical protein af1432"/>
    <property type="match status" value="1"/>
</dbReference>
<dbReference type="CDD" id="cd00077">
    <property type="entry name" value="HDc"/>
    <property type="match status" value="1"/>
</dbReference>
<organism evidence="3 4">
    <name type="scientific">Amphiprion percula</name>
    <name type="common">Orange clownfish</name>
    <name type="synonym">Lutjanus percula</name>
    <dbReference type="NCBI Taxonomy" id="161767"/>
    <lineage>
        <taxon>Eukaryota</taxon>
        <taxon>Metazoa</taxon>
        <taxon>Chordata</taxon>
        <taxon>Craniata</taxon>
        <taxon>Vertebrata</taxon>
        <taxon>Euteleostomi</taxon>
        <taxon>Actinopterygii</taxon>
        <taxon>Neopterygii</taxon>
        <taxon>Teleostei</taxon>
        <taxon>Neoteleostei</taxon>
        <taxon>Acanthomorphata</taxon>
        <taxon>Ovalentaria</taxon>
        <taxon>Pomacentridae</taxon>
        <taxon>Amphiprion</taxon>
    </lineage>
</organism>
<dbReference type="GO" id="GO:0005634">
    <property type="term" value="C:nucleus"/>
    <property type="evidence" value="ECO:0007669"/>
    <property type="project" value="TreeGrafter"/>
</dbReference>
<reference evidence="3" key="3">
    <citation type="submission" date="2025-09" db="UniProtKB">
        <authorList>
            <consortium name="Ensembl"/>
        </authorList>
    </citation>
    <scope>IDENTIFICATION</scope>
</reference>
<dbReference type="GO" id="GO:0008832">
    <property type="term" value="F:dGTPase activity"/>
    <property type="evidence" value="ECO:0007669"/>
    <property type="project" value="TreeGrafter"/>
</dbReference>
<evidence type="ECO:0000313" key="3">
    <source>
        <dbReference type="Ensembl" id="ENSAPEP00000010598.1"/>
    </source>
</evidence>
<accession>A0A3P8SD89</accession>
<sequence length="529" mass="61022">MIRSSMDQMEIKVWGMKETFLSVFSLYENSVIFGKYSCWVCLICCPIVFQQVLNDPIHGLIELHPLLIKIMDTPHVAHLAGELARALKSKQSELEIDDRDILCVQIAGLCHDLGHGPFSHLYDGLFIPEHEDASLCMFDHLVEENGLKPLMELYDLNPYGKEENDLVFIKEMIQGKPPTEAKVQTSWPYKGRTEEKSFLYEIVANKLNGIDVDKFDYLARDAYHLGMQSNFDHKRFIMLARVCEKFKKHICSRDKEVGNLYDMFHTRYCLHRRVCQHKTHKAIELMIRDAFLKADEHIKTEGSRGEMFKLSTAKDDMEAYTKLTDQVFERILHPCSSSCPELKEASKILQRIVSRNLYKFVGETKVCSKVLMSLYYIWFVMAGDHIVTFDYGKEEEDPINNTYFYSKCNPNKGFKIPENQKSKLLPANFSETIMRVYCKNAENVNLEGARKAFEDWCSKNGFAVPEVIFRYSMLKVQCEAGVPGENPRMHRENMQTPCRKIPGKPGREPGTFLLQGESANHYATVQPPL</sequence>
<dbReference type="STRING" id="161767.ENSAPEP00000010598"/>